<feature type="transmembrane region" description="Helical" evidence="1">
    <location>
        <begin position="41"/>
        <end position="67"/>
    </location>
</feature>
<gene>
    <name evidence="2" type="ORF">OR37_00117</name>
</gene>
<dbReference type="SUPFAM" id="SSF81324">
    <property type="entry name" value="Voltage-gated potassium channels"/>
    <property type="match status" value="1"/>
</dbReference>
<dbReference type="eggNOG" id="ENOG5031669">
    <property type="taxonomic scope" value="Bacteria"/>
</dbReference>
<evidence type="ECO:0000313" key="3">
    <source>
        <dbReference type="Proteomes" id="UP000013063"/>
    </source>
</evidence>
<keyword evidence="1" id="KW-0812">Transmembrane</keyword>
<keyword evidence="3" id="KW-1185">Reference proteome</keyword>
<feature type="transmembrane region" description="Helical" evidence="1">
    <location>
        <begin position="119"/>
        <end position="137"/>
    </location>
</feature>
<evidence type="ECO:0000313" key="2">
    <source>
        <dbReference type="EMBL" id="ENZ83616.1"/>
    </source>
</evidence>
<reference evidence="2 3" key="1">
    <citation type="journal article" date="2013" name="Genome Announc.">
        <title>Draft Genome Sequence for Caulobacter sp. Strain OR37, a Bacterium Tolerant to Heavy Metals.</title>
        <authorList>
            <person name="Utturkar S.M."/>
            <person name="Bollmann A."/>
            <person name="Brzoska R.M."/>
            <person name="Klingeman D.M."/>
            <person name="Epstein S.E."/>
            <person name="Palumbo A.V."/>
            <person name="Brown S.D."/>
        </authorList>
    </citation>
    <scope>NUCLEOTIDE SEQUENCE [LARGE SCALE GENOMIC DNA]</scope>
    <source>
        <strain evidence="2 3">OR37</strain>
    </source>
</reference>
<keyword evidence="1" id="KW-1133">Transmembrane helix</keyword>
<comment type="caution">
    <text evidence="2">The sequence shown here is derived from an EMBL/GenBank/DDBJ whole genome shotgun (WGS) entry which is preliminary data.</text>
</comment>
<dbReference type="Proteomes" id="UP000013063">
    <property type="component" value="Unassembled WGS sequence"/>
</dbReference>
<evidence type="ECO:0008006" key="4">
    <source>
        <dbReference type="Google" id="ProtNLM"/>
    </source>
</evidence>
<proteinExistence type="predicted"/>
<sequence length="148" mass="16038" precursor="true">MMVTEGLLLALLVSCLAVLIHYEALRGISVAVVDRPNASRLTVLAVIFGVLAAHAVEAGLFGVGFWLGADVLKFGRFVGRAPRDAFQYYSFALETYTTQSVGDLYPIGGLRLLASVEPLVGLILIGWSTSLTFMVMARDWRMKLSVGE</sequence>
<keyword evidence="1" id="KW-0472">Membrane</keyword>
<organism evidence="2 3">
    <name type="scientific">Caulobacter vibrioides OR37</name>
    <dbReference type="NCBI Taxonomy" id="1292034"/>
    <lineage>
        <taxon>Bacteria</taxon>
        <taxon>Pseudomonadati</taxon>
        <taxon>Pseudomonadota</taxon>
        <taxon>Alphaproteobacteria</taxon>
        <taxon>Caulobacterales</taxon>
        <taxon>Caulobacteraceae</taxon>
        <taxon>Caulobacter</taxon>
    </lineage>
</organism>
<dbReference type="RefSeq" id="WP_004615153.1">
    <property type="nucleotide sequence ID" value="NZ_APMP01000001.1"/>
</dbReference>
<name>R0D4W9_CAUVI</name>
<dbReference type="STRING" id="1292034.OR37_00117"/>
<dbReference type="EMBL" id="APMP01000001">
    <property type="protein sequence ID" value="ENZ83616.1"/>
    <property type="molecule type" value="Genomic_DNA"/>
</dbReference>
<protein>
    <recommendedName>
        <fullName evidence="4">Ion channel</fullName>
    </recommendedName>
</protein>
<dbReference type="PATRIC" id="fig|1292034.3.peg.117"/>
<dbReference type="AlphaFoldDB" id="R0D4W9"/>
<dbReference type="Gene3D" id="1.10.287.70">
    <property type="match status" value="1"/>
</dbReference>
<accession>R0D4W9</accession>
<evidence type="ECO:0000256" key="1">
    <source>
        <dbReference type="SAM" id="Phobius"/>
    </source>
</evidence>
<dbReference type="OrthoDB" id="2974133at2"/>